<name>A0A2C9D7V0_9HYPH</name>
<feature type="transmembrane region" description="Helical" evidence="1">
    <location>
        <begin position="39"/>
        <end position="57"/>
    </location>
</feature>
<feature type="transmembrane region" description="Helical" evidence="1">
    <location>
        <begin position="77"/>
        <end position="97"/>
    </location>
</feature>
<dbReference type="Pfam" id="PF05437">
    <property type="entry name" value="AzlD"/>
    <property type="match status" value="1"/>
</dbReference>
<feature type="transmembrane region" description="Helical" evidence="1">
    <location>
        <begin position="6"/>
        <end position="27"/>
    </location>
</feature>
<dbReference type="KEGG" id="hdi:HDIA_2719"/>
<gene>
    <name evidence="2" type="ORF">HDIA_2719</name>
</gene>
<proteinExistence type="predicted"/>
<keyword evidence="3" id="KW-1185">Reference proteome</keyword>
<dbReference type="EMBL" id="LT960614">
    <property type="protein sequence ID" value="SON56260.1"/>
    <property type="molecule type" value="Genomic_DNA"/>
</dbReference>
<dbReference type="OrthoDB" id="8020840at2"/>
<protein>
    <submittedName>
        <fullName evidence="2">Putative membrane protein</fullName>
    </submittedName>
</protein>
<reference evidence="3" key="1">
    <citation type="submission" date="2017-09" db="EMBL/GenBank/DDBJ databases">
        <title>Genome sequence of Nannocystis excedens DSM 71.</title>
        <authorList>
            <person name="Blom J."/>
        </authorList>
    </citation>
    <scope>NUCLEOTIDE SEQUENCE [LARGE SCALE GENOMIC DNA]</scope>
    <source>
        <strain evidence="3">type strain: E19</strain>
    </source>
</reference>
<evidence type="ECO:0000256" key="1">
    <source>
        <dbReference type="SAM" id="Phobius"/>
    </source>
</evidence>
<keyword evidence="1" id="KW-0472">Membrane</keyword>
<keyword evidence="1" id="KW-1133">Transmembrane helix</keyword>
<dbReference type="AlphaFoldDB" id="A0A2C9D7V0"/>
<evidence type="ECO:0000313" key="2">
    <source>
        <dbReference type="EMBL" id="SON56260.1"/>
    </source>
</evidence>
<organism evidence="2 3">
    <name type="scientific">Hartmannibacter diazotrophicus</name>
    <dbReference type="NCBI Taxonomy" id="1482074"/>
    <lineage>
        <taxon>Bacteria</taxon>
        <taxon>Pseudomonadati</taxon>
        <taxon>Pseudomonadota</taxon>
        <taxon>Alphaproteobacteria</taxon>
        <taxon>Hyphomicrobiales</taxon>
        <taxon>Pleomorphomonadaceae</taxon>
        <taxon>Hartmannibacter</taxon>
    </lineage>
</organism>
<dbReference type="RefSeq" id="WP_099556665.1">
    <property type="nucleotide sequence ID" value="NZ_LT960614.1"/>
</dbReference>
<evidence type="ECO:0000313" key="3">
    <source>
        <dbReference type="Proteomes" id="UP000223606"/>
    </source>
</evidence>
<dbReference type="Proteomes" id="UP000223606">
    <property type="component" value="Chromosome 1"/>
</dbReference>
<accession>A0A2C9D7V0</accession>
<dbReference type="InterPro" id="IPR008407">
    <property type="entry name" value="Brnchd-chn_aa_trnsp_AzlD"/>
</dbReference>
<sequence>MIDLPTLSAILLMAAATYFTRVSGLWLASRIPAGGRSRAALDALPIAVLVAVIAPSATAGPAEIAAALTAILLVRRLQLLGVIAMSVAVVIILRAALG</sequence>
<keyword evidence="1" id="KW-0812">Transmembrane</keyword>